<keyword evidence="2" id="KW-0560">Oxidoreductase</keyword>
<dbReference type="PANTHER" id="PTHR30157">
    <property type="entry name" value="FERRIC REDUCTASE, NADPH-DEPENDENT"/>
    <property type="match status" value="1"/>
</dbReference>
<dbReference type="SUPFAM" id="SSF63380">
    <property type="entry name" value="Riboflavin synthase domain-like"/>
    <property type="match status" value="1"/>
</dbReference>
<dbReference type="Pfam" id="PF08021">
    <property type="entry name" value="FAD_binding_9"/>
    <property type="match status" value="1"/>
</dbReference>
<evidence type="ECO:0000259" key="1">
    <source>
        <dbReference type="PROSITE" id="PS51384"/>
    </source>
</evidence>
<evidence type="ECO:0000313" key="3">
    <source>
        <dbReference type="Proteomes" id="UP000271469"/>
    </source>
</evidence>
<dbReference type="InterPro" id="IPR039261">
    <property type="entry name" value="FNR_nucleotide-bd"/>
</dbReference>
<dbReference type="Gene3D" id="2.40.30.10">
    <property type="entry name" value="Translation factors"/>
    <property type="match status" value="1"/>
</dbReference>
<evidence type="ECO:0000313" key="2">
    <source>
        <dbReference type="EMBL" id="AZG45038.1"/>
    </source>
</evidence>
<dbReference type="InterPro" id="IPR039374">
    <property type="entry name" value="SIP_fam"/>
</dbReference>
<accession>A0A3G8JJC1</accession>
<dbReference type="InterPro" id="IPR013113">
    <property type="entry name" value="SIP_FAD-bd"/>
</dbReference>
<dbReference type="Gene3D" id="3.40.50.80">
    <property type="entry name" value="Nucleotide-binding domain of ferredoxin-NADP reductase (FNR) module"/>
    <property type="match status" value="1"/>
</dbReference>
<sequence length="282" mass="31550">MSTARLDPHDTDINLVMYGLTPRYIEVMRSETLTPQMQRVTFSCTDPEGFHFVPMAPDEHVKLFFPQPGTDEIVMPGIGPDGIRPAIDGPRPIYRDYTVRAFDEHRAEVVVDFVLHTHGVGGSWAATASPGDRLGMLGPRGSHIYPTGYDWYLLAADETALPAIGRWFEELPDGKRIAAFIEVAGPTEEVALAPREGALVHYLHRGDGQAGNSRLLERAIRDFDFPDGEFFAWIAGEANTLKPIRRHLRRELGVPKSRIKVDGYWRNGTVNLDHHDPGDEDE</sequence>
<dbReference type="InterPro" id="IPR007037">
    <property type="entry name" value="SIP_rossman_dom"/>
</dbReference>
<name>A0A3G8JJC1_9ACTN</name>
<dbReference type="RefSeq" id="WP_124707819.1">
    <property type="nucleotide sequence ID" value="NZ_CP033972.1"/>
</dbReference>
<dbReference type="InterPro" id="IPR017927">
    <property type="entry name" value="FAD-bd_FR_type"/>
</dbReference>
<gene>
    <name evidence="2" type="primary">yqjH_2</name>
    <name evidence="2" type="ORF">D7316_01630</name>
</gene>
<dbReference type="AlphaFoldDB" id="A0A3G8JJC1"/>
<keyword evidence="3" id="KW-1185">Reference proteome</keyword>
<dbReference type="GO" id="GO:0052851">
    <property type="term" value="F:ferric-chelate reductase (NADPH) activity"/>
    <property type="evidence" value="ECO:0007669"/>
    <property type="project" value="UniProtKB-EC"/>
</dbReference>
<feature type="domain" description="FAD-binding FR-type" evidence="1">
    <location>
        <begin position="20"/>
        <end position="146"/>
    </location>
</feature>
<dbReference type="OrthoDB" id="9814826at2"/>
<dbReference type="PANTHER" id="PTHR30157:SF0">
    <property type="entry name" value="NADPH-DEPENDENT FERRIC-CHELATE REDUCTASE"/>
    <property type="match status" value="1"/>
</dbReference>
<organism evidence="2 3">
    <name type="scientific">Gordonia insulae</name>
    <dbReference type="NCBI Taxonomy" id="2420509"/>
    <lineage>
        <taxon>Bacteria</taxon>
        <taxon>Bacillati</taxon>
        <taxon>Actinomycetota</taxon>
        <taxon>Actinomycetes</taxon>
        <taxon>Mycobacteriales</taxon>
        <taxon>Gordoniaceae</taxon>
        <taxon>Gordonia</taxon>
    </lineage>
</organism>
<dbReference type="CDD" id="cd06193">
    <property type="entry name" value="siderophore_interacting"/>
    <property type="match status" value="1"/>
</dbReference>
<dbReference type="Proteomes" id="UP000271469">
    <property type="component" value="Chromosome"/>
</dbReference>
<proteinExistence type="predicted"/>
<dbReference type="InterPro" id="IPR017938">
    <property type="entry name" value="Riboflavin_synthase-like_b-brl"/>
</dbReference>
<dbReference type="PROSITE" id="PS51384">
    <property type="entry name" value="FAD_FR"/>
    <property type="match status" value="1"/>
</dbReference>
<dbReference type="EC" id="1.16.1.9" evidence="2"/>
<dbReference type="EMBL" id="CP033972">
    <property type="protein sequence ID" value="AZG45038.1"/>
    <property type="molecule type" value="Genomic_DNA"/>
</dbReference>
<protein>
    <submittedName>
        <fullName evidence="2">NADPH-dependent ferric-chelate reductase</fullName>
        <ecNumber evidence="2">1.16.1.9</ecNumber>
    </submittedName>
</protein>
<dbReference type="KEGG" id="gom:D7316_01630"/>
<reference evidence="2 3" key="1">
    <citation type="submission" date="2018-11" db="EMBL/GenBank/DDBJ databases">
        <title>Gordonia insulae sp. nov., isolated from an island soil.</title>
        <authorList>
            <person name="Kim Y.S."/>
            <person name="Kim S.B."/>
        </authorList>
    </citation>
    <scope>NUCLEOTIDE SEQUENCE [LARGE SCALE GENOMIC DNA]</scope>
    <source>
        <strain evidence="2 3">MMS17-SY073</strain>
    </source>
</reference>
<dbReference type="Pfam" id="PF04954">
    <property type="entry name" value="SIP"/>
    <property type="match status" value="1"/>
</dbReference>